<dbReference type="PROSITE" id="PS51257">
    <property type="entry name" value="PROKAR_LIPOPROTEIN"/>
    <property type="match status" value="1"/>
</dbReference>
<evidence type="ECO:0000313" key="3">
    <source>
        <dbReference type="Proteomes" id="UP001597012"/>
    </source>
</evidence>
<keyword evidence="3" id="KW-1185">Reference proteome</keyword>
<accession>A0ABW3B1N6</accession>
<sequence>MKNFERLLLFAFCTLLLACSATDTNGEDEPKVVDRTANLKTTGDSANDILSNANFDKMLIEIGYVRGFKPTETAISQFTDFLRQHTFKQDIEIKYLELDSPEEEDLELQKIADLEKENRTAYNDGRTLAIYIYFADAPSEGDDMSEGLVTVGAVYRNTSMIIYKDTIIRLAAQSSLISVADVESATLNHEFGHLFGLVNLGTEMVNPHESESENEDGELVGNSHCSIAGCLMRSELQLGRATGKSKVVKNGPKAICNLSGTTVVRMLRSKSGKGNTVALGAECVRDLGANGGR</sequence>
<dbReference type="RefSeq" id="WP_379932647.1">
    <property type="nucleotide sequence ID" value="NZ_JBHTHY010000003.1"/>
</dbReference>
<name>A0ABW3B1N6_9FLAO</name>
<organism evidence="2 3">
    <name type="scientific">Maribacter chungangensis</name>
    <dbReference type="NCBI Taxonomy" id="1069117"/>
    <lineage>
        <taxon>Bacteria</taxon>
        <taxon>Pseudomonadati</taxon>
        <taxon>Bacteroidota</taxon>
        <taxon>Flavobacteriia</taxon>
        <taxon>Flavobacteriales</taxon>
        <taxon>Flavobacteriaceae</taxon>
        <taxon>Maribacter</taxon>
    </lineage>
</organism>
<evidence type="ECO:0000313" key="2">
    <source>
        <dbReference type="EMBL" id="MFD0796741.1"/>
    </source>
</evidence>
<protein>
    <recommendedName>
        <fullName evidence="4">Membrane metalloprotease</fullName>
    </recommendedName>
</protein>
<feature type="chain" id="PRO_5046007715" description="Membrane metalloprotease" evidence="1">
    <location>
        <begin position="24"/>
        <end position="293"/>
    </location>
</feature>
<dbReference type="EMBL" id="JBHTHY010000003">
    <property type="protein sequence ID" value="MFD0796741.1"/>
    <property type="molecule type" value="Genomic_DNA"/>
</dbReference>
<dbReference type="Proteomes" id="UP001597012">
    <property type="component" value="Unassembled WGS sequence"/>
</dbReference>
<evidence type="ECO:0008006" key="4">
    <source>
        <dbReference type="Google" id="ProtNLM"/>
    </source>
</evidence>
<keyword evidence="1" id="KW-0732">Signal</keyword>
<comment type="caution">
    <text evidence="2">The sequence shown here is derived from an EMBL/GenBank/DDBJ whole genome shotgun (WGS) entry which is preliminary data.</text>
</comment>
<gene>
    <name evidence="2" type="ORF">ACFQZJ_04660</name>
</gene>
<proteinExistence type="predicted"/>
<reference evidence="3" key="1">
    <citation type="journal article" date="2019" name="Int. J. Syst. Evol. Microbiol.">
        <title>The Global Catalogue of Microorganisms (GCM) 10K type strain sequencing project: providing services to taxonomists for standard genome sequencing and annotation.</title>
        <authorList>
            <consortium name="The Broad Institute Genomics Platform"/>
            <consortium name="The Broad Institute Genome Sequencing Center for Infectious Disease"/>
            <person name="Wu L."/>
            <person name="Ma J."/>
        </authorList>
    </citation>
    <scope>NUCLEOTIDE SEQUENCE [LARGE SCALE GENOMIC DNA]</scope>
    <source>
        <strain evidence="3">CCUG 61948</strain>
    </source>
</reference>
<evidence type="ECO:0000256" key="1">
    <source>
        <dbReference type="SAM" id="SignalP"/>
    </source>
</evidence>
<feature type="signal peptide" evidence="1">
    <location>
        <begin position="1"/>
        <end position="23"/>
    </location>
</feature>